<organism evidence="7 8">
    <name type="scientific">Rhodovulum sulfidophilum</name>
    <name type="common">Rhodobacter sulfidophilus</name>
    <dbReference type="NCBI Taxonomy" id="35806"/>
    <lineage>
        <taxon>Bacteria</taxon>
        <taxon>Pseudomonadati</taxon>
        <taxon>Pseudomonadota</taxon>
        <taxon>Alphaproteobacteria</taxon>
        <taxon>Rhodobacterales</taxon>
        <taxon>Paracoccaceae</taxon>
        <taxon>Rhodovulum</taxon>
    </lineage>
</organism>
<sequence>MLRCLSLASLLAATTALPGLAQDKVVHIYNWSDYIAEDTIAKFEAATGIKVVYDVYDSNETLEAKLLAGNSGYDVVVPTSSFLQRQVAAGVYQELDKSKLPNLANMDPELMKSAAAADPDNAHSVIYMWGTVGVGYNEEAVKQRLGDDAPTDSWALVFDPQYAEKLKDCGITLLDSQTDMLQSALAYAGLDPMSTDTADLEKAAAVIEAIRPYVRYFHSSQYISDLANGEVCVSVGFSGDVFQSAARAEESNTGVTVKYEVPKEGAQQWFDLMAIPADAPNPEAALAWINFIMDPQVTADITNYVWYANANKASMPMVDAEIRDDPAIFPTPEVLAKLFPTQVYDARTDRTMTRLWTQAKTGQ</sequence>
<accession>A0A2W5NK37</accession>
<dbReference type="InterPro" id="IPR001188">
    <property type="entry name" value="Sperm_putr-bd"/>
</dbReference>
<evidence type="ECO:0000256" key="3">
    <source>
        <dbReference type="ARBA" id="ARBA00022729"/>
    </source>
</evidence>
<dbReference type="PANTHER" id="PTHR30222">
    <property type="entry name" value="SPERMIDINE/PUTRESCINE-BINDING PERIPLASMIC PROTEIN"/>
    <property type="match status" value="1"/>
</dbReference>
<dbReference type="GO" id="GO:0019808">
    <property type="term" value="F:polyamine binding"/>
    <property type="evidence" value="ECO:0007669"/>
    <property type="project" value="InterPro"/>
</dbReference>
<feature type="chain" id="PRO_5015908200" description="Putrescine-binding periplasmic protein" evidence="6">
    <location>
        <begin position="22"/>
        <end position="363"/>
    </location>
</feature>
<dbReference type="InterPro" id="IPR006059">
    <property type="entry name" value="SBP"/>
</dbReference>
<evidence type="ECO:0000313" key="8">
    <source>
        <dbReference type="Proteomes" id="UP000249185"/>
    </source>
</evidence>
<dbReference type="Gene3D" id="3.40.190.10">
    <property type="entry name" value="Periplasmic binding protein-like II"/>
    <property type="match status" value="2"/>
</dbReference>
<dbReference type="Pfam" id="PF13416">
    <property type="entry name" value="SBP_bac_8"/>
    <property type="match status" value="1"/>
</dbReference>
<evidence type="ECO:0000313" key="7">
    <source>
        <dbReference type="EMBL" id="PZQ51215.1"/>
    </source>
</evidence>
<evidence type="ECO:0000256" key="1">
    <source>
        <dbReference type="ARBA" id="ARBA00004418"/>
    </source>
</evidence>
<reference evidence="7 8" key="1">
    <citation type="submission" date="2017-08" db="EMBL/GenBank/DDBJ databases">
        <title>Infants hospitalized years apart are colonized by the same room-sourced microbial strains.</title>
        <authorList>
            <person name="Brooks B."/>
            <person name="Olm M.R."/>
            <person name="Firek B.A."/>
            <person name="Baker R."/>
            <person name="Thomas B.C."/>
            <person name="Morowitz M.J."/>
            <person name="Banfield J.F."/>
        </authorList>
    </citation>
    <scope>NUCLEOTIDE SEQUENCE [LARGE SCALE GENOMIC DNA]</scope>
    <source>
        <strain evidence="7">S2_005_002_R2_34</strain>
    </source>
</reference>
<dbReference type="PANTHER" id="PTHR30222:SF12">
    <property type="entry name" value="NORSPERMIDINE SENSOR"/>
    <property type="match status" value="1"/>
</dbReference>
<evidence type="ECO:0000256" key="4">
    <source>
        <dbReference type="ARBA" id="ARBA00022764"/>
    </source>
</evidence>
<comment type="subcellular location">
    <subcellularLocation>
        <location evidence="1 5">Periplasm</location>
    </subcellularLocation>
</comment>
<keyword evidence="2 5" id="KW-0813">Transport</keyword>
<gene>
    <name evidence="7" type="ORF">DI556_03320</name>
</gene>
<dbReference type="GO" id="GO:0042597">
    <property type="term" value="C:periplasmic space"/>
    <property type="evidence" value="ECO:0007669"/>
    <property type="project" value="UniProtKB-SubCell"/>
</dbReference>
<comment type="function">
    <text evidence="5">Required for the activity of the bacterial periplasmic transport system of putrescine.</text>
</comment>
<name>A0A2W5NK37_RHOSU</name>
<dbReference type="EMBL" id="QFPW01000002">
    <property type="protein sequence ID" value="PZQ51215.1"/>
    <property type="molecule type" value="Genomic_DNA"/>
</dbReference>
<keyword evidence="4 5" id="KW-0574">Periplasm</keyword>
<feature type="signal peptide" evidence="6">
    <location>
        <begin position="1"/>
        <end position="21"/>
    </location>
</feature>
<dbReference type="GO" id="GO:0015846">
    <property type="term" value="P:polyamine transport"/>
    <property type="evidence" value="ECO:0007669"/>
    <property type="project" value="InterPro"/>
</dbReference>
<dbReference type="CDD" id="cd13659">
    <property type="entry name" value="PBP2_PotF"/>
    <property type="match status" value="1"/>
</dbReference>
<keyword evidence="3 6" id="KW-0732">Signal</keyword>
<dbReference type="Proteomes" id="UP000249185">
    <property type="component" value="Unassembled WGS sequence"/>
</dbReference>
<proteinExistence type="inferred from homology"/>
<dbReference type="SUPFAM" id="SSF53850">
    <property type="entry name" value="Periplasmic binding protein-like II"/>
    <property type="match status" value="1"/>
</dbReference>
<evidence type="ECO:0000256" key="6">
    <source>
        <dbReference type="SAM" id="SignalP"/>
    </source>
</evidence>
<evidence type="ECO:0000256" key="2">
    <source>
        <dbReference type="ARBA" id="ARBA00022448"/>
    </source>
</evidence>
<dbReference type="PIRSF" id="PIRSF019574">
    <property type="entry name" value="Periplasmic_polyamine_BP"/>
    <property type="match status" value="1"/>
</dbReference>
<dbReference type="PRINTS" id="PR00909">
    <property type="entry name" value="SPERMDNBNDNG"/>
</dbReference>
<evidence type="ECO:0000256" key="5">
    <source>
        <dbReference type="PIRNR" id="PIRNR019574"/>
    </source>
</evidence>
<comment type="similarity">
    <text evidence="5">Belongs to the bacterial solute-binding protein PotD/PotF family.</text>
</comment>
<protein>
    <recommendedName>
        <fullName evidence="5">Putrescine-binding periplasmic protein</fullName>
    </recommendedName>
</protein>
<dbReference type="AlphaFoldDB" id="A0A2W5NK37"/>
<comment type="caution">
    <text evidence="7">The sequence shown here is derived from an EMBL/GenBank/DDBJ whole genome shotgun (WGS) entry which is preliminary data.</text>
</comment>